<keyword evidence="3" id="KW-1185">Reference proteome</keyword>
<reference evidence="2" key="1">
    <citation type="submission" date="2020-08" db="EMBL/GenBank/DDBJ databases">
        <title>Genome sequencing and assembly of the red palm weevil Rhynchophorus ferrugineus.</title>
        <authorList>
            <person name="Dias G.B."/>
            <person name="Bergman C.M."/>
            <person name="Manee M."/>
        </authorList>
    </citation>
    <scope>NUCLEOTIDE SEQUENCE</scope>
    <source>
        <strain evidence="2">AA-2017</strain>
        <tissue evidence="2">Whole larva</tissue>
    </source>
</reference>
<name>A0A834IB08_RHYFE</name>
<evidence type="ECO:0000313" key="2">
    <source>
        <dbReference type="EMBL" id="KAF7275707.1"/>
    </source>
</evidence>
<accession>A0A834IB08</accession>
<comment type="caution">
    <text evidence="2">The sequence shown here is derived from an EMBL/GenBank/DDBJ whole genome shotgun (WGS) entry which is preliminary data.</text>
</comment>
<protein>
    <submittedName>
        <fullName evidence="2">Uncharacterized protein</fullName>
    </submittedName>
</protein>
<proteinExistence type="predicted"/>
<organism evidence="2 3">
    <name type="scientific">Rhynchophorus ferrugineus</name>
    <name type="common">Red palm weevil</name>
    <name type="synonym">Curculio ferrugineus</name>
    <dbReference type="NCBI Taxonomy" id="354439"/>
    <lineage>
        <taxon>Eukaryota</taxon>
        <taxon>Metazoa</taxon>
        <taxon>Ecdysozoa</taxon>
        <taxon>Arthropoda</taxon>
        <taxon>Hexapoda</taxon>
        <taxon>Insecta</taxon>
        <taxon>Pterygota</taxon>
        <taxon>Neoptera</taxon>
        <taxon>Endopterygota</taxon>
        <taxon>Coleoptera</taxon>
        <taxon>Polyphaga</taxon>
        <taxon>Cucujiformia</taxon>
        <taxon>Curculionidae</taxon>
        <taxon>Dryophthorinae</taxon>
        <taxon>Rhynchophorus</taxon>
    </lineage>
</organism>
<dbReference type="Proteomes" id="UP000625711">
    <property type="component" value="Unassembled WGS sequence"/>
</dbReference>
<dbReference type="AlphaFoldDB" id="A0A834IB08"/>
<dbReference type="EMBL" id="JAACXV010009380">
    <property type="protein sequence ID" value="KAF7275707.1"/>
    <property type="molecule type" value="Genomic_DNA"/>
</dbReference>
<sequence length="103" mass="11945">MLSNDAPKNSLQTFNRNVLDKVKSAVENLEDPEITLDFNRLYETLVKENHISDDTLDEQLCSEIQMPPKLPSGERYQSGSFQDRREGWNQRRPSRRPGLVDLI</sequence>
<gene>
    <name evidence="2" type="ORF">GWI33_011350</name>
</gene>
<evidence type="ECO:0000313" key="3">
    <source>
        <dbReference type="Proteomes" id="UP000625711"/>
    </source>
</evidence>
<feature type="region of interest" description="Disordered" evidence="1">
    <location>
        <begin position="66"/>
        <end position="103"/>
    </location>
</feature>
<evidence type="ECO:0000256" key="1">
    <source>
        <dbReference type="SAM" id="MobiDB-lite"/>
    </source>
</evidence>